<evidence type="ECO:0000313" key="2">
    <source>
        <dbReference type="Proteomes" id="UP000886595"/>
    </source>
</evidence>
<keyword evidence="2" id="KW-1185">Reference proteome</keyword>
<accession>A0A8X7PKG7</accession>
<dbReference type="PROSITE" id="PS51257">
    <property type="entry name" value="PROKAR_LIPOPROTEIN"/>
    <property type="match status" value="1"/>
</dbReference>
<dbReference type="EMBL" id="JAAMPC010000016">
    <property type="protein sequence ID" value="KAG2254104.1"/>
    <property type="molecule type" value="Genomic_DNA"/>
</dbReference>
<organism evidence="1 2">
    <name type="scientific">Brassica carinata</name>
    <name type="common">Ethiopian mustard</name>
    <name type="synonym">Abyssinian cabbage</name>
    <dbReference type="NCBI Taxonomy" id="52824"/>
    <lineage>
        <taxon>Eukaryota</taxon>
        <taxon>Viridiplantae</taxon>
        <taxon>Streptophyta</taxon>
        <taxon>Embryophyta</taxon>
        <taxon>Tracheophyta</taxon>
        <taxon>Spermatophyta</taxon>
        <taxon>Magnoliopsida</taxon>
        <taxon>eudicotyledons</taxon>
        <taxon>Gunneridae</taxon>
        <taxon>Pentapetalae</taxon>
        <taxon>rosids</taxon>
        <taxon>malvids</taxon>
        <taxon>Brassicales</taxon>
        <taxon>Brassicaceae</taxon>
        <taxon>Brassiceae</taxon>
        <taxon>Brassica</taxon>
    </lineage>
</organism>
<proteinExistence type="predicted"/>
<reference evidence="1 2" key="1">
    <citation type="submission" date="2020-02" db="EMBL/GenBank/DDBJ databases">
        <authorList>
            <person name="Ma Q."/>
            <person name="Huang Y."/>
            <person name="Song X."/>
            <person name="Pei D."/>
        </authorList>
    </citation>
    <scope>NUCLEOTIDE SEQUENCE [LARGE SCALE GENOMIC DNA]</scope>
    <source>
        <strain evidence="1">Sxm20200214</strain>
        <tissue evidence="1">Leaf</tissue>
    </source>
</reference>
<name>A0A8X7PKG7_BRACI</name>
<dbReference type="Proteomes" id="UP000886595">
    <property type="component" value="Unassembled WGS sequence"/>
</dbReference>
<dbReference type="AlphaFoldDB" id="A0A8X7PKG7"/>
<gene>
    <name evidence="1" type="ORF">Bca52824_084240</name>
</gene>
<evidence type="ECO:0000313" key="1">
    <source>
        <dbReference type="EMBL" id="KAG2254104.1"/>
    </source>
</evidence>
<comment type="caution">
    <text evidence="1">The sequence shown here is derived from an EMBL/GenBank/DDBJ whole genome shotgun (WGS) entry which is preliminary data.</text>
</comment>
<protein>
    <submittedName>
        <fullName evidence="1">Uncharacterized protein</fullName>
    </submittedName>
</protein>
<sequence>MRLITSSSSYFPFASLLRVLLLCGAIFISCALSAHSPNHLLLLLLSLRISSTRPDVESSCLH</sequence>